<organism evidence="1 2">
    <name type="scientific">Salipiger marinus</name>
    <dbReference type="NCBI Taxonomy" id="555512"/>
    <lineage>
        <taxon>Bacteria</taxon>
        <taxon>Pseudomonadati</taxon>
        <taxon>Pseudomonadota</taxon>
        <taxon>Alphaproteobacteria</taxon>
        <taxon>Rhodobacterales</taxon>
        <taxon>Roseobacteraceae</taxon>
        <taxon>Salipiger</taxon>
    </lineage>
</organism>
<evidence type="ECO:0000313" key="2">
    <source>
        <dbReference type="Proteomes" id="UP000199093"/>
    </source>
</evidence>
<proteinExistence type="predicted"/>
<dbReference type="AlphaFoldDB" id="A0A1G8PUX1"/>
<dbReference type="Proteomes" id="UP000199093">
    <property type="component" value="Unassembled WGS sequence"/>
</dbReference>
<gene>
    <name evidence="1" type="ORF">SAMN04487993_1013138</name>
</gene>
<protein>
    <submittedName>
        <fullName evidence="1">Uncharacterized protein</fullName>
    </submittedName>
</protein>
<keyword evidence="2" id="KW-1185">Reference proteome</keyword>
<dbReference type="STRING" id="555512.SAMN04487993_1013138"/>
<dbReference type="EMBL" id="FNEJ01000013">
    <property type="protein sequence ID" value="SDI96349.1"/>
    <property type="molecule type" value="Genomic_DNA"/>
</dbReference>
<accession>A0A1G8PUX1</accession>
<dbReference type="RefSeq" id="WP_089848782.1">
    <property type="nucleotide sequence ID" value="NZ_FNEJ01000013.1"/>
</dbReference>
<name>A0A1G8PUX1_9RHOB</name>
<reference evidence="2" key="1">
    <citation type="submission" date="2016-10" db="EMBL/GenBank/DDBJ databases">
        <authorList>
            <person name="Varghese N."/>
            <person name="Submissions S."/>
        </authorList>
    </citation>
    <scope>NUCLEOTIDE SEQUENCE [LARGE SCALE GENOMIC DNA]</scope>
    <source>
        <strain evidence="2">DSM 26424</strain>
    </source>
</reference>
<evidence type="ECO:0000313" key="1">
    <source>
        <dbReference type="EMBL" id="SDI96349.1"/>
    </source>
</evidence>
<sequence length="159" mass="17038">MLNDPLATAHEAPDSSLPPFTWHVMAQGDVGAMMPLPCPVSRAGAFDAARAAIAAGRRVRVEMVQRNTSTGGALAISDVTGLVLALPGLLDSDDALTLADHPAPRCGPDRRAEAEALAEDLRQIDRIERLEKLRRRRCHSDLSGLQGGAVLRRWGWTAS</sequence>